<dbReference type="Proteomes" id="UP001383192">
    <property type="component" value="Unassembled WGS sequence"/>
</dbReference>
<evidence type="ECO:0008006" key="4">
    <source>
        <dbReference type="Google" id="ProtNLM"/>
    </source>
</evidence>
<proteinExistence type="predicted"/>
<feature type="compositionally biased region" description="Acidic residues" evidence="1">
    <location>
        <begin position="123"/>
        <end position="137"/>
    </location>
</feature>
<dbReference type="Gene3D" id="3.80.10.10">
    <property type="entry name" value="Ribonuclease Inhibitor"/>
    <property type="match status" value="1"/>
</dbReference>
<evidence type="ECO:0000313" key="2">
    <source>
        <dbReference type="EMBL" id="KAK7056759.1"/>
    </source>
</evidence>
<feature type="region of interest" description="Disordered" evidence="1">
    <location>
        <begin position="93"/>
        <end position="139"/>
    </location>
</feature>
<name>A0AAW0DUN6_9AGAR</name>
<protein>
    <recommendedName>
        <fullName evidence="4">F-box domain-containing protein</fullName>
    </recommendedName>
</protein>
<feature type="region of interest" description="Disordered" evidence="1">
    <location>
        <begin position="204"/>
        <end position="242"/>
    </location>
</feature>
<evidence type="ECO:0000313" key="3">
    <source>
        <dbReference type="Proteomes" id="UP001383192"/>
    </source>
</evidence>
<sequence>MVDHGKVYEQHLKEKFDSIRRENPGMSPVDAMKKAESEIRTNNPFFPPKGCPVNELPNELLAQIFHAGVELDQEEDDEEEDVYDDTLDILEEWETSDEEDEGPSASRSVDKGKQTKKGKESTPEEDEDESDDEEEDERPVPFQILVSHVCRHWREVAIETPTLWTSMNFTYGSSLEAAKVWVERSKTQPLEISIDCSLPDHYVSGDDLSEEEDAEMNNGDSSTAFNVDSETPRLSSDDPKLPIPRKEEVSRFLDIIIPHVGRWRAFTLVCSHYDRVYPVLERLAQCGSAPQLELLELYSHDDVEQNETFEPPALKHPFVLFGSNAPKLKRLVLWGVHLDWEASLPFFQHLVDLELTYQADDVRPSFETFGKMLSSSPDLQSISLAQTGPRGPQQDWGSTIVDLSHLKELAIGDYEVEYILALLPCLHIPNVNCLSIDLDGGDFTELAMMLSRPIGERKTSILSGIQFFKITSMPCNTKARETMLEQLVNLKTFNLNCSDEEEEEFFKLLMKLNNSDPASPTVLYCPNLSAIYTTGIDGKDMKAFVEARRRGGVPLTKVGVSEEDEVEERDEKWLKGNVEEFERFEPDSDYEEEYVEVGDDEMFEDGEDMMDEDQS</sequence>
<organism evidence="2 3">
    <name type="scientific">Paramarasmius palmivorus</name>
    <dbReference type="NCBI Taxonomy" id="297713"/>
    <lineage>
        <taxon>Eukaryota</taxon>
        <taxon>Fungi</taxon>
        <taxon>Dikarya</taxon>
        <taxon>Basidiomycota</taxon>
        <taxon>Agaricomycotina</taxon>
        <taxon>Agaricomycetes</taxon>
        <taxon>Agaricomycetidae</taxon>
        <taxon>Agaricales</taxon>
        <taxon>Marasmiineae</taxon>
        <taxon>Marasmiaceae</taxon>
        <taxon>Paramarasmius</taxon>
    </lineage>
</organism>
<dbReference type="InterPro" id="IPR032675">
    <property type="entry name" value="LRR_dom_sf"/>
</dbReference>
<accession>A0AAW0DUN6</accession>
<gene>
    <name evidence="2" type="ORF">VNI00_002476</name>
</gene>
<dbReference type="SUPFAM" id="SSF52047">
    <property type="entry name" value="RNI-like"/>
    <property type="match status" value="1"/>
</dbReference>
<reference evidence="2 3" key="1">
    <citation type="submission" date="2024-01" db="EMBL/GenBank/DDBJ databases">
        <title>A draft genome for a cacao thread blight-causing isolate of Paramarasmius palmivorus.</title>
        <authorList>
            <person name="Baruah I.K."/>
            <person name="Bukari Y."/>
            <person name="Amoako-Attah I."/>
            <person name="Meinhardt L.W."/>
            <person name="Bailey B.A."/>
            <person name="Cohen S.P."/>
        </authorList>
    </citation>
    <scope>NUCLEOTIDE SEQUENCE [LARGE SCALE GENOMIC DNA]</scope>
    <source>
        <strain evidence="2 3">GH-12</strain>
    </source>
</reference>
<dbReference type="EMBL" id="JAYKXP010000006">
    <property type="protein sequence ID" value="KAK7056759.1"/>
    <property type="molecule type" value="Genomic_DNA"/>
</dbReference>
<dbReference type="AlphaFoldDB" id="A0AAW0DUN6"/>
<feature type="compositionally biased region" description="Polar residues" evidence="1">
    <location>
        <begin position="218"/>
        <end position="234"/>
    </location>
</feature>
<feature type="compositionally biased region" description="Basic and acidic residues" evidence="1">
    <location>
        <begin position="108"/>
        <end position="122"/>
    </location>
</feature>
<feature type="compositionally biased region" description="Acidic residues" evidence="1">
    <location>
        <begin position="93"/>
        <end position="102"/>
    </location>
</feature>
<keyword evidence="3" id="KW-1185">Reference proteome</keyword>
<comment type="caution">
    <text evidence="2">The sequence shown here is derived from an EMBL/GenBank/DDBJ whole genome shotgun (WGS) entry which is preliminary data.</text>
</comment>
<evidence type="ECO:0000256" key="1">
    <source>
        <dbReference type="SAM" id="MobiDB-lite"/>
    </source>
</evidence>